<dbReference type="AlphaFoldDB" id="A0AAU9JY03"/>
<keyword evidence="2" id="KW-0677">Repeat</keyword>
<dbReference type="Pfam" id="PF23754">
    <property type="entry name" value="Beta-prop_IP5PC_F"/>
    <property type="match status" value="1"/>
</dbReference>
<dbReference type="SMART" id="SM00320">
    <property type="entry name" value="WD40"/>
    <property type="match status" value="7"/>
</dbReference>
<feature type="repeat" description="WD" evidence="3">
    <location>
        <begin position="341"/>
        <end position="381"/>
    </location>
</feature>
<dbReference type="PROSITE" id="PS50294">
    <property type="entry name" value="WD_REPEATS_REGION"/>
    <property type="match status" value="3"/>
</dbReference>
<dbReference type="InterPro" id="IPR036322">
    <property type="entry name" value="WD40_repeat_dom_sf"/>
</dbReference>
<evidence type="ECO:0000256" key="4">
    <source>
        <dbReference type="SAM" id="MobiDB-lite"/>
    </source>
</evidence>
<organism evidence="6 7">
    <name type="scientific">Blepharisma stoltei</name>
    <dbReference type="NCBI Taxonomy" id="1481888"/>
    <lineage>
        <taxon>Eukaryota</taxon>
        <taxon>Sar</taxon>
        <taxon>Alveolata</taxon>
        <taxon>Ciliophora</taxon>
        <taxon>Postciliodesmatophora</taxon>
        <taxon>Heterotrichea</taxon>
        <taxon>Heterotrichida</taxon>
        <taxon>Blepharismidae</taxon>
        <taxon>Blepharisma</taxon>
    </lineage>
</organism>
<dbReference type="CDD" id="cd00200">
    <property type="entry name" value="WD40"/>
    <property type="match status" value="1"/>
</dbReference>
<dbReference type="EMBL" id="CAJZBQ010000051">
    <property type="protein sequence ID" value="CAG9330629.1"/>
    <property type="molecule type" value="Genomic_DNA"/>
</dbReference>
<accession>A0AAU9JY03</accession>
<feature type="region of interest" description="Disordered" evidence="4">
    <location>
        <begin position="84"/>
        <end position="114"/>
    </location>
</feature>
<evidence type="ECO:0000256" key="2">
    <source>
        <dbReference type="ARBA" id="ARBA00022737"/>
    </source>
</evidence>
<keyword evidence="1 3" id="KW-0853">WD repeat</keyword>
<dbReference type="InterPro" id="IPR053299">
    <property type="entry name" value="ASTRA_WD_repeat"/>
</dbReference>
<dbReference type="InterPro" id="IPR015943">
    <property type="entry name" value="WD40/YVTN_repeat-like_dom_sf"/>
</dbReference>
<comment type="caution">
    <text evidence="6">The sequence shown here is derived from an EMBL/GenBank/DDBJ whole genome shotgun (WGS) entry which is preliminary data.</text>
</comment>
<dbReference type="SUPFAM" id="SSF50978">
    <property type="entry name" value="WD40 repeat-like"/>
    <property type="match status" value="1"/>
</dbReference>
<feature type="repeat" description="WD" evidence="3">
    <location>
        <begin position="423"/>
        <end position="457"/>
    </location>
</feature>
<dbReference type="Pfam" id="PF00400">
    <property type="entry name" value="WD40"/>
    <property type="match status" value="1"/>
</dbReference>
<feature type="repeat" description="WD" evidence="3">
    <location>
        <begin position="299"/>
        <end position="339"/>
    </location>
</feature>
<evidence type="ECO:0000256" key="3">
    <source>
        <dbReference type="PROSITE-ProRule" id="PRU00221"/>
    </source>
</evidence>
<protein>
    <recommendedName>
        <fullName evidence="5">IP5PC-F beta-propeller domain-containing protein</fullName>
    </recommendedName>
</protein>
<evidence type="ECO:0000313" key="6">
    <source>
        <dbReference type="EMBL" id="CAG9330629.1"/>
    </source>
</evidence>
<evidence type="ECO:0000259" key="5">
    <source>
        <dbReference type="Pfam" id="PF23754"/>
    </source>
</evidence>
<dbReference type="InterPro" id="IPR056454">
    <property type="entry name" value="Beta-prop_IP5PC_F"/>
</dbReference>
<dbReference type="PROSITE" id="PS00678">
    <property type="entry name" value="WD_REPEATS_1"/>
    <property type="match status" value="3"/>
</dbReference>
<evidence type="ECO:0000313" key="7">
    <source>
        <dbReference type="Proteomes" id="UP001162131"/>
    </source>
</evidence>
<sequence length="537" mass="60811">MSRRSQPRHQAQKSLPICTCTYPKTSQWLEGHCSLCLKKLISFSTPESESQSRTPSPHFKDLSIPIDEELQSIVKFNTPTSDNFFSSKSHHKRSHTSKNKEKDAKPSYPQSLYDIKNSKSSSVLIPEKKPLHYRPDSIKASLENLLKNQRSKSIYELSQREDQYSNYYTYATNSDNHKRPKHHEKVYKISPKRSPVPELRIPFQLSYQSAVDEYFSKVSSARKGKLVDFSSKDFSLEILFLGHKNSVNSIALGKNKLWSAGQDYLISSWNLPDKTISDPYANILHSWRVGSTVSPLTTTKAHTRKINCLEIIGNSFLISGGSDQKIKIWNIERGISLASSIKAHDGNVICLAVPSARTLLSGGSDGYIKVWDFENRKLAKCYEAHDKNLTCMCLHDSSTFITGSNDTTLKLWDLRASRCLSTFTEHDGEINCIKLIDKHSFLTAAEDRTIKKWDIRTCGVLENLKVDSEIKSIEIIKGKLVTGGNGIIVWDNGKQNITQFHNQGVKQIKYDEYNDCLFSASRDGSIACMKVLFGEEY</sequence>
<dbReference type="PANTHER" id="PTHR44156">
    <property type="entry name" value="SUPERNUMERARY LIMBS, ISOFORM B-RELATED"/>
    <property type="match status" value="1"/>
</dbReference>
<feature type="compositionally biased region" description="Basic residues" evidence="4">
    <location>
        <begin position="88"/>
        <end position="97"/>
    </location>
</feature>
<dbReference type="InterPro" id="IPR020472">
    <property type="entry name" value="WD40_PAC1"/>
</dbReference>
<reference evidence="6" key="1">
    <citation type="submission" date="2021-09" db="EMBL/GenBank/DDBJ databases">
        <authorList>
            <consortium name="AG Swart"/>
            <person name="Singh M."/>
            <person name="Singh A."/>
            <person name="Seah K."/>
            <person name="Emmerich C."/>
        </authorList>
    </citation>
    <scope>NUCLEOTIDE SEQUENCE</scope>
    <source>
        <strain evidence="6">ATCC30299</strain>
    </source>
</reference>
<dbReference type="PROSITE" id="PS50082">
    <property type="entry name" value="WD_REPEATS_2"/>
    <property type="match status" value="4"/>
</dbReference>
<dbReference type="PRINTS" id="PR00320">
    <property type="entry name" value="GPROTEINBRPT"/>
</dbReference>
<name>A0AAU9JY03_9CILI</name>
<dbReference type="InterPro" id="IPR019775">
    <property type="entry name" value="WD40_repeat_CS"/>
</dbReference>
<dbReference type="Proteomes" id="UP001162131">
    <property type="component" value="Unassembled WGS sequence"/>
</dbReference>
<dbReference type="InterPro" id="IPR001680">
    <property type="entry name" value="WD40_rpt"/>
</dbReference>
<evidence type="ECO:0000256" key="1">
    <source>
        <dbReference type="ARBA" id="ARBA00022574"/>
    </source>
</evidence>
<feature type="domain" description="IP5PC-F beta-propeller" evidence="5">
    <location>
        <begin position="248"/>
        <end position="398"/>
    </location>
</feature>
<gene>
    <name evidence="6" type="ORF">BSTOLATCC_MIC51210</name>
</gene>
<proteinExistence type="predicted"/>
<feature type="repeat" description="WD" evidence="3">
    <location>
        <begin position="382"/>
        <end position="422"/>
    </location>
</feature>
<dbReference type="Gene3D" id="2.130.10.10">
    <property type="entry name" value="YVTN repeat-like/Quinoprotein amine dehydrogenase"/>
    <property type="match status" value="2"/>
</dbReference>
<keyword evidence="7" id="KW-1185">Reference proteome</keyword>